<evidence type="ECO:0000256" key="1">
    <source>
        <dbReference type="ARBA" id="ARBA00009009"/>
    </source>
</evidence>
<evidence type="ECO:0000259" key="8">
    <source>
        <dbReference type="Pfam" id="PF13354"/>
    </source>
</evidence>
<name>A0ABU7LG36_9NOCA</name>
<dbReference type="GO" id="GO:0008800">
    <property type="term" value="F:beta-lactamase activity"/>
    <property type="evidence" value="ECO:0007669"/>
    <property type="project" value="UniProtKB-EC"/>
</dbReference>
<dbReference type="InterPro" id="IPR012338">
    <property type="entry name" value="Beta-lactam/transpept-like"/>
</dbReference>
<dbReference type="PROSITE" id="PS51318">
    <property type="entry name" value="TAT"/>
    <property type="match status" value="1"/>
</dbReference>
<dbReference type="SUPFAM" id="SSF56601">
    <property type="entry name" value="beta-lactamase/transpeptidase-like"/>
    <property type="match status" value="1"/>
</dbReference>
<dbReference type="InterPro" id="IPR000871">
    <property type="entry name" value="Beta-lactam_class-A"/>
</dbReference>
<evidence type="ECO:0000256" key="5">
    <source>
        <dbReference type="ARBA" id="ARBA00023251"/>
    </source>
</evidence>
<dbReference type="PROSITE" id="PS51257">
    <property type="entry name" value="PROKAR_LIPOPROTEIN"/>
    <property type="match status" value="1"/>
</dbReference>
<organism evidence="9 10">
    <name type="scientific">Rhodococcus artemisiae</name>
    <dbReference type="NCBI Taxonomy" id="714159"/>
    <lineage>
        <taxon>Bacteria</taxon>
        <taxon>Bacillati</taxon>
        <taxon>Actinomycetota</taxon>
        <taxon>Actinomycetes</taxon>
        <taxon>Mycobacteriales</taxon>
        <taxon>Nocardiaceae</taxon>
        <taxon>Rhodococcus</taxon>
    </lineage>
</organism>
<dbReference type="RefSeq" id="WP_330135697.1">
    <property type="nucleotide sequence ID" value="NZ_JAUTXY010000013.1"/>
</dbReference>
<dbReference type="InterPro" id="IPR023650">
    <property type="entry name" value="Beta-lactam_class-A_AS"/>
</dbReference>
<feature type="chain" id="PRO_5045805537" description="Beta-lactamase" evidence="7">
    <location>
        <begin position="28"/>
        <end position="320"/>
    </location>
</feature>
<evidence type="ECO:0000256" key="7">
    <source>
        <dbReference type="SAM" id="SignalP"/>
    </source>
</evidence>
<keyword evidence="4 6" id="KW-0378">Hydrolase</keyword>
<dbReference type="PROSITE" id="PS00146">
    <property type="entry name" value="BETA_LACTAMASE_A"/>
    <property type="match status" value="1"/>
</dbReference>
<dbReference type="Proteomes" id="UP001336020">
    <property type="component" value="Unassembled WGS sequence"/>
</dbReference>
<dbReference type="InterPro" id="IPR006311">
    <property type="entry name" value="TAT_signal"/>
</dbReference>
<comment type="caution">
    <text evidence="9">The sequence shown here is derived from an EMBL/GenBank/DDBJ whole genome shotgun (WGS) entry which is preliminary data.</text>
</comment>
<gene>
    <name evidence="9" type="primary">bla</name>
    <name evidence="9" type="ORF">Q7514_23605</name>
</gene>
<evidence type="ECO:0000256" key="6">
    <source>
        <dbReference type="RuleBase" id="RU361140"/>
    </source>
</evidence>
<comment type="catalytic activity">
    <reaction evidence="6">
        <text>a beta-lactam + H2O = a substituted beta-amino acid</text>
        <dbReference type="Rhea" id="RHEA:20401"/>
        <dbReference type="ChEBI" id="CHEBI:15377"/>
        <dbReference type="ChEBI" id="CHEBI:35627"/>
        <dbReference type="ChEBI" id="CHEBI:140347"/>
        <dbReference type="EC" id="3.5.2.6"/>
    </reaction>
</comment>
<feature type="signal peptide" evidence="7">
    <location>
        <begin position="1"/>
        <end position="27"/>
    </location>
</feature>
<dbReference type="NCBIfam" id="NF033103">
    <property type="entry name" value="bla_class_A"/>
    <property type="match status" value="1"/>
</dbReference>
<dbReference type="EMBL" id="JAUTXY010000013">
    <property type="protein sequence ID" value="MEE2060513.1"/>
    <property type="molecule type" value="Genomic_DNA"/>
</dbReference>
<evidence type="ECO:0000256" key="2">
    <source>
        <dbReference type="ARBA" id="ARBA00012865"/>
    </source>
</evidence>
<dbReference type="EC" id="3.5.2.6" evidence="2 6"/>
<accession>A0ABU7LG36</accession>
<keyword evidence="5 6" id="KW-0046">Antibiotic resistance</keyword>
<keyword evidence="7" id="KW-0732">Signal</keyword>
<dbReference type="Gene3D" id="3.40.710.10">
    <property type="entry name" value="DD-peptidase/beta-lactamase superfamily"/>
    <property type="match status" value="1"/>
</dbReference>
<evidence type="ECO:0000256" key="3">
    <source>
        <dbReference type="ARBA" id="ARBA00018879"/>
    </source>
</evidence>
<evidence type="ECO:0000313" key="10">
    <source>
        <dbReference type="Proteomes" id="UP001336020"/>
    </source>
</evidence>
<evidence type="ECO:0000313" key="9">
    <source>
        <dbReference type="EMBL" id="MEE2060513.1"/>
    </source>
</evidence>
<evidence type="ECO:0000256" key="4">
    <source>
        <dbReference type="ARBA" id="ARBA00022801"/>
    </source>
</evidence>
<comment type="similarity">
    <text evidence="1 6">Belongs to the class-A beta-lactamase family.</text>
</comment>
<dbReference type="PANTHER" id="PTHR35333">
    <property type="entry name" value="BETA-LACTAMASE"/>
    <property type="match status" value="1"/>
</dbReference>
<protein>
    <recommendedName>
        <fullName evidence="3 6">Beta-lactamase</fullName>
        <ecNumber evidence="2 6">3.5.2.6</ecNumber>
    </recommendedName>
</protein>
<dbReference type="Pfam" id="PF13354">
    <property type="entry name" value="Beta-lactamase2"/>
    <property type="match status" value="1"/>
</dbReference>
<proteinExistence type="inferred from homology"/>
<keyword evidence="10" id="KW-1185">Reference proteome</keyword>
<feature type="domain" description="Beta-lactamase class A catalytic" evidence="8">
    <location>
        <begin position="73"/>
        <end position="288"/>
    </location>
</feature>
<dbReference type="PRINTS" id="PR00118">
    <property type="entry name" value="BLACTAMASEA"/>
</dbReference>
<sequence length="320" mass="33808">MTQQRTALSRRWFLNATLVAASVPVAAACGAPSIATAPEPTSNGAAPETEVRLTALDERLAEIENRHAVRLGVLAHAPGSGRTYTHRGDERFAMCSTFKVYAAAGILQLESQGRLRLDDTVAVDPGDIVVNSPVTSENQGRVMTYAQLCEAALTRSDNTAGNLLLRRLGGPDAVTTLARSVDDHATRLDRWEPELNDAARGDERDTTTAAGLARGYRELLLGSALDPARQRILTAWMRASTTSEARMRAGLPSGWVAADKSGGGYFATLNDAGVVWSPDGEPLVLVILSDTTTGDVDAPFENAPVVDTTAALVSAMGAVP</sequence>
<reference evidence="9 10" key="1">
    <citation type="submission" date="2023-07" db="EMBL/GenBank/DDBJ databases">
        <authorList>
            <person name="Girao M."/>
            <person name="Carvalho M.F."/>
        </authorList>
    </citation>
    <scope>NUCLEOTIDE SEQUENCE [LARGE SCALE GENOMIC DNA]</scope>
    <source>
        <strain evidence="9 10">YIM65754</strain>
    </source>
</reference>
<dbReference type="PANTHER" id="PTHR35333:SF3">
    <property type="entry name" value="BETA-LACTAMASE-TYPE TRANSPEPTIDASE FOLD CONTAINING PROTEIN"/>
    <property type="match status" value="1"/>
</dbReference>
<dbReference type="InterPro" id="IPR045155">
    <property type="entry name" value="Beta-lactam_cat"/>
</dbReference>